<gene>
    <name evidence="1" type="ORF">CtesDRAFT_PD1561</name>
</gene>
<comment type="caution">
    <text evidence="1">The sequence shown here is derived from an EMBL/GenBank/DDBJ whole genome shotgun (WGS) entry which is preliminary data.</text>
</comment>
<accession>B7X2Q3</accession>
<evidence type="ECO:0000313" key="2">
    <source>
        <dbReference type="Proteomes" id="UP000003039"/>
    </source>
</evidence>
<protein>
    <submittedName>
        <fullName evidence="1">Uncharacterized protein</fullName>
    </submittedName>
</protein>
<reference evidence="1 2" key="1">
    <citation type="journal article" date="2004" name="Appl. Environ. Microbiol.">
        <title>Mineralization of individual congeners of linear alkylbenzenesulfonate by defined pairs of heterotrophic bacteria.</title>
        <authorList>
            <person name="Schleheck D."/>
            <person name="Knepper T.P."/>
            <person name="Fischer K."/>
            <person name="Cook A.M."/>
        </authorList>
    </citation>
    <scope>NUCLEOTIDE SEQUENCE [LARGE SCALE GENOMIC DNA]</scope>
    <source>
        <strain evidence="2">DSM 14576 / KF-1</strain>
    </source>
</reference>
<organism evidence="1 2">
    <name type="scientific">Comamonas testosteroni (strain DSM 14576 / KF-1)</name>
    <name type="common">Pseudomonas testosteroni</name>
    <dbReference type="NCBI Taxonomy" id="399795"/>
    <lineage>
        <taxon>Bacteria</taxon>
        <taxon>Pseudomonadati</taxon>
        <taxon>Pseudomonadota</taxon>
        <taxon>Betaproteobacteria</taxon>
        <taxon>Burkholderiales</taxon>
        <taxon>Comamonadaceae</taxon>
        <taxon>Comamonas</taxon>
    </lineage>
</organism>
<dbReference type="Proteomes" id="UP000003039">
    <property type="component" value="Unassembled WGS sequence"/>
</dbReference>
<name>B7X2Q3_COMTK</name>
<dbReference type="AlphaFoldDB" id="B7X2Q3"/>
<evidence type="ECO:0000313" key="1">
    <source>
        <dbReference type="EMBL" id="EED66615.1"/>
    </source>
</evidence>
<dbReference type="EMBL" id="AAUJ02000001">
    <property type="protein sequence ID" value="EED66615.1"/>
    <property type="molecule type" value="Genomic_DNA"/>
</dbReference>
<sequence length="185" mass="20897">MTCLQNLQTPARTTHPLCRKRWGCPAGADSRQALHLFVTHRLAVRDASHLPRLCLPEDHRTIGSRAGAKTCLMHKAQAMHRMPTKRSRHWKYQALSTPSNCSLPPPEIHLRTAALKQLAAVKSPAALLRYRHRKQAMLVQAAQSRQRPYSVISWLSTRNPAGAKLARLPGQACTSNTRWQTVHWK</sequence>
<proteinExistence type="predicted"/>